<dbReference type="EMBL" id="OW152817">
    <property type="protein sequence ID" value="CAH2068241.1"/>
    <property type="molecule type" value="Genomic_DNA"/>
</dbReference>
<dbReference type="Proteomes" id="UP000837857">
    <property type="component" value="Chromosome 5"/>
</dbReference>
<sequence>MSAESVGGRGNGDSASGPWEIAALIKITKNTNPEMTPENKREGTSANRRVSYLRTDTPSKSGRGDSPTKNVLPNGLTDPFDSFEVGFKTDKHILYY</sequence>
<feature type="region of interest" description="Disordered" evidence="1">
    <location>
        <begin position="28"/>
        <end position="79"/>
    </location>
</feature>
<proteinExistence type="predicted"/>
<feature type="non-terminal residue" evidence="2">
    <location>
        <position position="96"/>
    </location>
</feature>
<evidence type="ECO:0000256" key="1">
    <source>
        <dbReference type="SAM" id="MobiDB-lite"/>
    </source>
</evidence>
<evidence type="ECO:0000313" key="3">
    <source>
        <dbReference type="Proteomes" id="UP000837857"/>
    </source>
</evidence>
<feature type="region of interest" description="Disordered" evidence="1">
    <location>
        <begin position="1"/>
        <end position="20"/>
    </location>
</feature>
<gene>
    <name evidence="2" type="ORF">IPOD504_LOCUS14155</name>
</gene>
<organism evidence="2 3">
    <name type="scientific">Iphiclides podalirius</name>
    <name type="common">scarce swallowtail</name>
    <dbReference type="NCBI Taxonomy" id="110791"/>
    <lineage>
        <taxon>Eukaryota</taxon>
        <taxon>Metazoa</taxon>
        <taxon>Ecdysozoa</taxon>
        <taxon>Arthropoda</taxon>
        <taxon>Hexapoda</taxon>
        <taxon>Insecta</taxon>
        <taxon>Pterygota</taxon>
        <taxon>Neoptera</taxon>
        <taxon>Endopterygota</taxon>
        <taxon>Lepidoptera</taxon>
        <taxon>Glossata</taxon>
        <taxon>Ditrysia</taxon>
        <taxon>Papilionoidea</taxon>
        <taxon>Papilionidae</taxon>
        <taxon>Papilioninae</taxon>
        <taxon>Iphiclides</taxon>
    </lineage>
</organism>
<reference evidence="2" key="1">
    <citation type="submission" date="2022-03" db="EMBL/GenBank/DDBJ databases">
        <authorList>
            <person name="Martin H S."/>
        </authorList>
    </citation>
    <scope>NUCLEOTIDE SEQUENCE</scope>
</reference>
<evidence type="ECO:0000313" key="2">
    <source>
        <dbReference type="EMBL" id="CAH2068241.1"/>
    </source>
</evidence>
<accession>A0ABN8IYY2</accession>
<keyword evidence="3" id="KW-1185">Reference proteome</keyword>
<name>A0ABN8IYY2_9NEOP</name>
<feature type="compositionally biased region" description="Polar residues" evidence="1">
    <location>
        <begin position="44"/>
        <end position="60"/>
    </location>
</feature>
<protein>
    <submittedName>
        <fullName evidence="2">Uncharacterized protein</fullName>
    </submittedName>
</protein>